<dbReference type="PANTHER" id="PTHR13117">
    <property type="entry name" value="ENDOPLASMIC RETICULUM MULTISPAN TRANSMEMBRANE PROTEIN-RELATED"/>
    <property type="match status" value="1"/>
</dbReference>
<comment type="subcellular location">
    <subcellularLocation>
        <location evidence="1 9">Endoplasmic reticulum membrane</location>
        <topology evidence="1 9">Multi-pass membrane protein</topology>
    </subcellularLocation>
</comment>
<organism evidence="10 11">
    <name type="scientific">Trichoplax adhaerens</name>
    <name type="common">Trichoplax reptans</name>
    <dbReference type="NCBI Taxonomy" id="10228"/>
    <lineage>
        <taxon>Eukaryota</taxon>
        <taxon>Metazoa</taxon>
        <taxon>Placozoa</taxon>
        <taxon>Uniplacotomia</taxon>
        <taxon>Trichoplacea</taxon>
        <taxon>Trichoplacidae</taxon>
        <taxon>Trichoplax</taxon>
    </lineage>
</organism>
<dbReference type="STRING" id="10228.B3RI76"/>
<reference evidence="10 11" key="1">
    <citation type="journal article" date="2008" name="Nature">
        <title>The Trichoplax genome and the nature of placozoans.</title>
        <authorList>
            <person name="Srivastava M."/>
            <person name="Begovic E."/>
            <person name="Chapman J."/>
            <person name="Putnam N.H."/>
            <person name="Hellsten U."/>
            <person name="Kawashima T."/>
            <person name="Kuo A."/>
            <person name="Mitros T."/>
            <person name="Salamov A."/>
            <person name="Carpenter M.L."/>
            <person name="Signorovitch A.Y."/>
            <person name="Moreno M.A."/>
            <person name="Kamm K."/>
            <person name="Grimwood J."/>
            <person name="Schmutz J."/>
            <person name="Shapiro H."/>
            <person name="Grigoriev I.V."/>
            <person name="Buss L.W."/>
            <person name="Schierwater B."/>
            <person name="Dellaporta S.L."/>
            <person name="Rokhsar D.S."/>
        </authorList>
    </citation>
    <scope>NUCLEOTIDE SEQUENCE [LARGE SCALE GENOMIC DNA]</scope>
    <source>
        <strain evidence="10 11">Grell-BS-1999</strain>
    </source>
</reference>
<keyword evidence="11" id="KW-1185">Reference proteome</keyword>
<feature type="transmembrane region" description="Helical" evidence="9">
    <location>
        <begin position="166"/>
        <end position="186"/>
    </location>
</feature>
<keyword evidence="5" id="KW-0256">Endoplasmic reticulum</keyword>
<name>B3RI76_TRIAD</name>
<evidence type="ECO:0000256" key="2">
    <source>
        <dbReference type="ARBA" id="ARBA00004922"/>
    </source>
</evidence>
<dbReference type="InterPro" id="IPR007594">
    <property type="entry name" value="RFT1"/>
</dbReference>
<dbReference type="KEGG" id="tad:TRIADDRAFT_52377"/>
<comment type="caution">
    <text evidence="9">Lacks conserved residue(s) required for the propagation of feature annotation.</text>
</comment>
<dbReference type="Proteomes" id="UP000009022">
    <property type="component" value="Unassembled WGS sequence"/>
</dbReference>
<dbReference type="eggNOG" id="KOG2864">
    <property type="taxonomic scope" value="Eukaryota"/>
</dbReference>
<evidence type="ECO:0000256" key="3">
    <source>
        <dbReference type="ARBA" id="ARBA00010288"/>
    </source>
</evidence>
<dbReference type="OMA" id="CACVELI"/>
<evidence type="ECO:0000256" key="4">
    <source>
        <dbReference type="ARBA" id="ARBA00022692"/>
    </source>
</evidence>
<accession>B3RI76</accession>
<evidence type="ECO:0000256" key="5">
    <source>
        <dbReference type="ARBA" id="ARBA00022824"/>
    </source>
</evidence>
<comment type="function">
    <text evidence="8 9">Intramembrane glycolipid transporter that operates in the biosynthetic pathway of dolichol-linked oligosaccharides, the glycan precursors employed in protein asparagine (N)-glycosylation. The sequential addition of sugars to dolichol pyrophosphate produces dolichol-linked oligosaccharides containing fourteen sugars, including two GlcNAcs, nine mannoses and three glucoses. Once assembled, the oligosaccharide is transferred from the lipid to nascent proteins by oligosaccharyltransferases. The assembly of dolichol-linked oligosaccharides begins on the cytosolic side of the endoplasmic reticulum membrane and finishes in its lumen. RFT1 could mediate the translocation of the cytosolically oriented intermediate DolPP-GlcNAc2Man5, produced by ALG11, into the ER lumen where dolichol-linked oligosaccharides assembly continues. However, the intramembrane lipid transporter activity could not be confirmed in vitro.</text>
</comment>
<dbReference type="PhylomeDB" id="B3RI76"/>
<sequence length="214" mass="24601">MAEKDISNLRMAATRSATYGIILQTVNRMEVDSKVIVRTGTFILNSVLLRYITKEVLGIVNVRLTLLHTTLLFISREAFRKSCLSKNDQIHWKQIRNWTWCTFGLGIIISAILVYVWINVLESPSGTIGNNYPLAVLMFTVCGLIELLVEPIWILSQIHMYIKLKICYSIVYVSIYYGYFFVLVTVRKNTQEAKDFPIKNISDFFPSSNDNMVL</sequence>
<keyword evidence="7 9" id="KW-0472">Membrane</keyword>
<gene>
    <name evidence="10" type="ORF">TRIADDRAFT_52377</name>
</gene>
<feature type="transmembrane region" description="Helical" evidence="9">
    <location>
        <begin position="132"/>
        <end position="154"/>
    </location>
</feature>
<evidence type="ECO:0000313" key="11">
    <source>
        <dbReference type="Proteomes" id="UP000009022"/>
    </source>
</evidence>
<dbReference type="Pfam" id="PF04506">
    <property type="entry name" value="Rft-1"/>
    <property type="match status" value="1"/>
</dbReference>
<comment type="pathway">
    <text evidence="2">Protein modification; protein glycosylation.</text>
</comment>
<protein>
    <recommendedName>
        <fullName evidence="9">Protein RFT1 homolog</fullName>
    </recommendedName>
</protein>
<dbReference type="GO" id="GO:0006488">
    <property type="term" value="P:dolichol-linked oligosaccharide biosynthetic process"/>
    <property type="evidence" value="ECO:0007669"/>
    <property type="project" value="InterPro"/>
</dbReference>
<comment type="similarity">
    <text evidence="3 9">Belongs to the RFT1 family.</text>
</comment>
<dbReference type="InParanoid" id="B3RI76"/>
<keyword evidence="6 9" id="KW-1133">Transmembrane helix</keyword>
<proteinExistence type="inferred from homology"/>
<dbReference type="RefSeq" id="XP_002108172.1">
    <property type="nucleotide sequence ID" value="XM_002108136.1"/>
</dbReference>
<evidence type="ECO:0000256" key="9">
    <source>
        <dbReference type="RuleBase" id="RU365067"/>
    </source>
</evidence>
<evidence type="ECO:0000256" key="8">
    <source>
        <dbReference type="ARBA" id="ARBA00045912"/>
    </source>
</evidence>
<dbReference type="AlphaFoldDB" id="B3RI76"/>
<dbReference type="CTD" id="6750120"/>
<dbReference type="EMBL" id="DS985241">
    <property type="protein sequence ID" value="EDV28970.1"/>
    <property type="molecule type" value="Genomic_DNA"/>
</dbReference>
<dbReference type="GeneID" id="6750120"/>
<evidence type="ECO:0000256" key="1">
    <source>
        <dbReference type="ARBA" id="ARBA00004477"/>
    </source>
</evidence>
<evidence type="ECO:0000256" key="6">
    <source>
        <dbReference type="ARBA" id="ARBA00022989"/>
    </source>
</evidence>
<keyword evidence="4 9" id="KW-0812">Transmembrane</keyword>
<dbReference type="GO" id="GO:0005789">
    <property type="term" value="C:endoplasmic reticulum membrane"/>
    <property type="evidence" value="ECO:0007669"/>
    <property type="project" value="UniProtKB-SubCell"/>
</dbReference>
<feature type="transmembrane region" description="Helical" evidence="9">
    <location>
        <begin position="100"/>
        <end position="120"/>
    </location>
</feature>
<dbReference type="OrthoDB" id="9979195at2759"/>
<evidence type="ECO:0000313" key="10">
    <source>
        <dbReference type="EMBL" id="EDV28970.1"/>
    </source>
</evidence>
<dbReference type="PANTHER" id="PTHR13117:SF5">
    <property type="entry name" value="PROTEIN RFT1 HOMOLOG"/>
    <property type="match status" value="1"/>
</dbReference>
<dbReference type="HOGENOM" id="CLU_023360_1_0_1"/>
<evidence type="ECO:0000256" key="7">
    <source>
        <dbReference type="ARBA" id="ARBA00023136"/>
    </source>
</evidence>